<dbReference type="EMBL" id="JACHNZ010000008">
    <property type="protein sequence ID" value="MBB4631361.1"/>
    <property type="molecule type" value="Genomic_DNA"/>
</dbReference>
<dbReference type="SUPFAM" id="SSF53659">
    <property type="entry name" value="Isocitrate/Isopropylmalate dehydrogenase-like"/>
    <property type="match status" value="1"/>
</dbReference>
<dbReference type="Proteomes" id="UP000566324">
    <property type="component" value="Unassembled WGS sequence"/>
</dbReference>
<evidence type="ECO:0000313" key="9">
    <source>
        <dbReference type="Proteomes" id="UP000566324"/>
    </source>
</evidence>
<evidence type="ECO:0000313" key="8">
    <source>
        <dbReference type="EMBL" id="MBB4631361.1"/>
    </source>
</evidence>
<keyword evidence="7" id="KW-0170">Cobalt</keyword>
<evidence type="ECO:0000256" key="1">
    <source>
        <dbReference type="ARBA" id="ARBA00022490"/>
    </source>
</evidence>
<dbReference type="Pfam" id="PF04166">
    <property type="entry name" value="PdxA"/>
    <property type="match status" value="1"/>
</dbReference>
<evidence type="ECO:0000256" key="6">
    <source>
        <dbReference type="ARBA" id="ARBA00023096"/>
    </source>
</evidence>
<dbReference type="NCBIfam" id="NF003699">
    <property type="entry name" value="PRK05312.1"/>
    <property type="match status" value="1"/>
</dbReference>
<evidence type="ECO:0000256" key="7">
    <source>
        <dbReference type="HAMAP-Rule" id="MF_00536"/>
    </source>
</evidence>
<keyword evidence="4 7" id="KW-0560">Oxidoreductase</keyword>
<keyword evidence="5 7" id="KW-0520">NAD</keyword>
<dbReference type="UniPathway" id="UPA00244">
    <property type="reaction ID" value="UER00312"/>
</dbReference>
<proteinExistence type="inferred from homology"/>
<dbReference type="AlphaFoldDB" id="A0A7W7AZR0"/>
<evidence type="ECO:0000256" key="5">
    <source>
        <dbReference type="ARBA" id="ARBA00023027"/>
    </source>
</evidence>
<feature type="binding site" evidence="7">
    <location>
        <position position="208"/>
    </location>
    <ligand>
        <name>a divalent metal cation</name>
        <dbReference type="ChEBI" id="CHEBI:60240"/>
        <note>ligand shared between dimeric partners</note>
    </ligand>
</feature>
<organism evidence="8 9">
    <name type="scientific">Sphingosinicella soli</name>
    <dbReference type="NCBI Taxonomy" id="333708"/>
    <lineage>
        <taxon>Bacteria</taxon>
        <taxon>Pseudomonadati</taxon>
        <taxon>Pseudomonadota</taxon>
        <taxon>Alphaproteobacteria</taxon>
        <taxon>Sphingomonadales</taxon>
        <taxon>Sphingosinicellaceae</taxon>
        <taxon>Sphingosinicella</taxon>
    </lineage>
</organism>
<dbReference type="GO" id="GO:0008615">
    <property type="term" value="P:pyridoxine biosynthetic process"/>
    <property type="evidence" value="ECO:0007669"/>
    <property type="project" value="UniProtKB-UniRule"/>
</dbReference>
<dbReference type="RefSeq" id="WP_184065912.1">
    <property type="nucleotide sequence ID" value="NZ_JACHNZ010000008.1"/>
</dbReference>
<accession>A0A7W7AZR0</accession>
<comment type="caution">
    <text evidence="7">Lacks conserved residue(s) required for the propagation of feature annotation.</text>
</comment>
<comment type="caution">
    <text evidence="8">The sequence shown here is derived from an EMBL/GenBank/DDBJ whole genome shotgun (WGS) entry which is preliminary data.</text>
</comment>
<protein>
    <recommendedName>
        <fullName evidence="7">4-hydroxythreonine-4-phosphate dehydrogenase</fullName>
        <ecNumber evidence="7">1.1.1.262</ecNumber>
    </recommendedName>
    <alternativeName>
        <fullName evidence="7">4-(phosphohydroxy)-L-threonine dehydrogenase</fullName>
    </alternativeName>
</protein>
<feature type="binding site" evidence="7">
    <location>
        <position position="132"/>
    </location>
    <ligand>
        <name>substrate</name>
    </ligand>
</feature>
<evidence type="ECO:0000256" key="3">
    <source>
        <dbReference type="ARBA" id="ARBA00022857"/>
    </source>
</evidence>
<keyword evidence="9" id="KW-1185">Reference proteome</keyword>
<comment type="similarity">
    <text evidence="7">Belongs to the PdxA family.</text>
</comment>
<dbReference type="NCBIfam" id="TIGR00557">
    <property type="entry name" value="pdxA"/>
    <property type="match status" value="1"/>
</dbReference>
<dbReference type="GO" id="GO:0005737">
    <property type="term" value="C:cytoplasm"/>
    <property type="evidence" value="ECO:0007669"/>
    <property type="project" value="UniProtKB-SubCell"/>
</dbReference>
<dbReference type="GO" id="GO:0050570">
    <property type="term" value="F:4-hydroxythreonine-4-phosphate dehydrogenase activity"/>
    <property type="evidence" value="ECO:0007669"/>
    <property type="project" value="UniProtKB-UniRule"/>
</dbReference>
<dbReference type="PANTHER" id="PTHR30004:SF6">
    <property type="entry name" value="D-THREONATE 4-PHOSPHATE DEHYDROGENASE"/>
    <property type="match status" value="1"/>
</dbReference>
<keyword evidence="2 7" id="KW-0479">Metal-binding</keyword>
<feature type="binding site" evidence="7">
    <location>
        <position position="163"/>
    </location>
    <ligand>
        <name>a divalent metal cation</name>
        <dbReference type="ChEBI" id="CHEBI:60240"/>
        <note>ligand shared between dimeric partners</note>
    </ligand>
</feature>
<evidence type="ECO:0000256" key="2">
    <source>
        <dbReference type="ARBA" id="ARBA00022723"/>
    </source>
</evidence>
<feature type="binding site" evidence="7">
    <location>
        <position position="271"/>
    </location>
    <ligand>
        <name>substrate</name>
    </ligand>
</feature>
<dbReference type="HAMAP" id="MF_00536">
    <property type="entry name" value="PdxA"/>
    <property type="match status" value="1"/>
</dbReference>
<comment type="subunit">
    <text evidence="7">Homodimer.</text>
</comment>
<dbReference type="GO" id="GO:0042823">
    <property type="term" value="P:pyridoxal phosphate biosynthetic process"/>
    <property type="evidence" value="ECO:0007669"/>
    <property type="project" value="UniProtKB-UniRule"/>
</dbReference>
<sequence length="328" mass="34352">MIQPIAVTLGDPAGVGPEIIGRCWEQREALGLPRFFGVGNRDSLAGVWKGPVCQIEHPDDVHTCGDALPLIEVADSEIVEPGKPTLIGARCALDALEIATGLTRSGAAGALATGPVSKAQLQAIGFTHPGQTEFIGERCGVFAANLAMMLVGPTLRTVPVTIHVALADVPQRLTTDLIVSRGRAAAKGLTRNFGIKNPRIAVAGLNPHAGESGLLGREEIDVIAPAIAELQAEGIDAFGPFSADAMFHEQARKTYDAALCMYHDQALVPLKTLHFDEGVNLTLGLPIVRTAPDHGTAFNIAGKGIASHHAMAAAIRTAYECAAHRAID</sequence>
<comment type="subcellular location">
    <subcellularLocation>
        <location evidence="7">Cytoplasm</location>
    </subcellularLocation>
</comment>
<keyword evidence="1 7" id="KW-0963">Cytoplasm</keyword>
<dbReference type="GO" id="GO:0051287">
    <property type="term" value="F:NAD binding"/>
    <property type="evidence" value="ECO:0007669"/>
    <property type="project" value="InterPro"/>
</dbReference>
<dbReference type="InterPro" id="IPR037510">
    <property type="entry name" value="PdxA"/>
</dbReference>
<dbReference type="Gene3D" id="3.40.718.10">
    <property type="entry name" value="Isopropylmalate Dehydrogenase"/>
    <property type="match status" value="1"/>
</dbReference>
<dbReference type="PANTHER" id="PTHR30004">
    <property type="entry name" value="4-HYDROXYTHREONINE-4-PHOSPHATE DEHYDROGENASE"/>
    <property type="match status" value="1"/>
</dbReference>
<dbReference type="InterPro" id="IPR005255">
    <property type="entry name" value="PdxA_fam"/>
</dbReference>
<comment type="catalytic activity">
    <reaction evidence="7">
        <text>4-(phosphooxy)-L-threonine + NAD(+) = 3-amino-2-oxopropyl phosphate + CO2 + NADH</text>
        <dbReference type="Rhea" id="RHEA:32275"/>
        <dbReference type="ChEBI" id="CHEBI:16526"/>
        <dbReference type="ChEBI" id="CHEBI:57279"/>
        <dbReference type="ChEBI" id="CHEBI:57540"/>
        <dbReference type="ChEBI" id="CHEBI:57945"/>
        <dbReference type="ChEBI" id="CHEBI:58452"/>
        <dbReference type="EC" id="1.1.1.262"/>
    </reaction>
</comment>
<comment type="cofactor">
    <cofactor evidence="7">
        <name>Zn(2+)</name>
        <dbReference type="ChEBI" id="CHEBI:29105"/>
    </cofactor>
    <cofactor evidence="7">
        <name>Mg(2+)</name>
        <dbReference type="ChEBI" id="CHEBI:18420"/>
    </cofactor>
    <cofactor evidence="7">
        <name>Co(2+)</name>
        <dbReference type="ChEBI" id="CHEBI:48828"/>
    </cofactor>
    <text evidence="7">Binds 1 divalent metal cation per subunit. Can use ions such as Zn(2+), Mg(2+) or Co(2+).</text>
</comment>
<comment type="pathway">
    <text evidence="7">Cofactor biosynthesis; pyridoxine 5'-phosphate biosynthesis; pyridoxine 5'-phosphate from D-erythrose 4-phosphate: step 4/5.</text>
</comment>
<gene>
    <name evidence="7" type="primary">pdxA</name>
    <name evidence="8" type="ORF">GGQ98_000969</name>
</gene>
<keyword evidence="3 7" id="KW-0521">NADP</keyword>
<dbReference type="GO" id="GO:0000287">
    <property type="term" value="F:magnesium ion binding"/>
    <property type="evidence" value="ECO:0007669"/>
    <property type="project" value="UniProtKB-UniRule"/>
</dbReference>
<dbReference type="EC" id="1.1.1.262" evidence="7"/>
<dbReference type="GO" id="GO:0008270">
    <property type="term" value="F:zinc ion binding"/>
    <property type="evidence" value="ECO:0007669"/>
    <property type="project" value="UniProtKB-UniRule"/>
</dbReference>
<feature type="binding site" evidence="7">
    <location>
        <position position="280"/>
    </location>
    <ligand>
        <name>substrate</name>
    </ligand>
</feature>
<keyword evidence="7" id="KW-0460">Magnesium</keyword>
<evidence type="ECO:0000256" key="4">
    <source>
        <dbReference type="ARBA" id="ARBA00023002"/>
    </source>
</evidence>
<comment type="function">
    <text evidence="7">Catalyzes the NAD(P)-dependent oxidation of 4-(phosphooxy)-L-threonine (HTP) into 2-amino-3-oxo-4-(phosphooxy)butyric acid which spontaneously decarboxylates to form 3-amino-2-oxopropyl phosphate (AHAP).</text>
</comment>
<keyword evidence="6 7" id="KW-0664">Pyridoxine biosynthesis</keyword>
<feature type="binding site" evidence="7">
    <location>
        <position position="289"/>
    </location>
    <ligand>
        <name>substrate</name>
    </ligand>
</feature>
<feature type="binding site" evidence="7">
    <location>
        <position position="263"/>
    </location>
    <ligand>
        <name>a divalent metal cation</name>
        <dbReference type="ChEBI" id="CHEBI:60240"/>
        <note>ligand shared between dimeric partners</note>
    </ligand>
</feature>
<dbReference type="GO" id="GO:0050897">
    <property type="term" value="F:cobalt ion binding"/>
    <property type="evidence" value="ECO:0007669"/>
    <property type="project" value="UniProtKB-UniRule"/>
</dbReference>
<reference evidence="8 9" key="1">
    <citation type="submission" date="2020-08" db="EMBL/GenBank/DDBJ databases">
        <title>Genomic Encyclopedia of Type Strains, Phase IV (KMG-IV): sequencing the most valuable type-strain genomes for metagenomic binning, comparative biology and taxonomic classification.</title>
        <authorList>
            <person name="Goeker M."/>
        </authorList>
    </citation>
    <scope>NUCLEOTIDE SEQUENCE [LARGE SCALE GENOMIC DNA]</scope>
    <source>
        <strain evidence="8 9">DSM 17328</strain>
    </source>
</reference>
<keyword evidence="7" id="KW-0862">Zinc</keyword>
<name>A0A7W7AZR0_9SPHN</name>
<comment type="miscellaneous">
    <text evidence="7">The active site is located at the dimer interface.</text>
</comment>